<dbReference type="InterPro" id="IPR047113">
    <property type="entry name" value="PA2G4/ARX1"/>
</dbReference>
<reference evidence="2" key="1">
    <citation type="journal article" date="2022" name="Front. Genet.">
        <title>Chromosome-Scale Assembly of the Dendrobium nobile Genome Provides Insights Into the Molecular Mechanism of the Biosynthesis of the Medicinal Active Ingredient of Dendrobium.</title>
        <authorList>
            <person name="Xu Q."/>
            <person name="Niu S.-C."/>
            <person name="Li K.-L."/>
            <person name="Zheng P.-J."/>
            <person name="Zhang X.-J."/>
            <person name="Jia Y."/>
            <person name="Liu Y."/>
            <person name="Niu Y.-X."/>
            <person name="Yu L.-H."/>
            <person name="Chen D.-F."/>
            <person name="Zhang G.-Q."/>
        </authorList>
    </citation>
    <scope>NUCLEOTIDE SEQUENCE</scope>
    <source>
        <tissue evidence="2">Leaf</tissue>
    </source>
</reference>
<sequence>MCWRSFYCCDLLADVTEDIQLVVSECKPKGNIVGICEKGDAFIQEQAGSIYKNVKKKIERGVAFPSCISVNHTVCHFSPLWNTGMVRQFWRRMILRRYKNCLCMVLYFYSSLYRLRREEGFVHKPF</sequence>
<gene>
    <name evidence="2" type="ORF">KFK09_012699</name>
</gene>
<dbReference type="AlphaFoldDB" id="A0A8T3BI67"/>
<comment type="similarity">
    <text evidence="1">Belongs to the peptidase M24 family.</text>
</comment>
<dbReference type="Gene3D" id="3.90.230.10">
    <property type="entry name" value="Creatinase/methionine aminopeptidase superfamily"/>
    <property type="match status" value="1"/>
</dbReference>
<evidence type="ECO:0000256" key="1">
    <source>
        <dbReference type="ARBA" id="ARBA00007319"/>
    </source>
</evidence>
<accession>A0A8T3BI67</accession>
<protein>
    <submittedName>
        <fullName evidence="2">Uncharacterized protein</fullName>
    </submittedName>
</protein>
<keyword evidence="3" id="KW-1185">Reference proteome</keyword>
<proteinExistence type="inferred from homology"/>
<name>A0A8T3BI67_DENNO</name>
<comment type="caution">
    <text evidence="2">The sequence shown here is derived from an EMBL/GenBank/DDBJ whole genome shotgun (WGS) entry which is preliminary data.</text>
</comment>
<dbReference type="Proteomes" id="UP000829196">
    <property type="component" value="Unassembled WGS sequence"/>
</dbReference>
<evidence type="ECO:0000313" key="2">
    <source>
        <dbReference type="EMBL" id="KAI0512064.1"/>
    </source>
</evidence>
<dbReference type="OrthoDB" id="5876363at2759"/>
<dbReference type="EMBL" id="JAGYWB010000009">
    <property type="protein sequence ID" value="KAI0512064.1"/>
    <property type="molecule type" value="Genomic_DNA"/>
</dbReference>
<dbReference type="InterPro" id="IPR036005">
    <property type="entry name" value="Creatinase/aminopeptidase-like"/>
</dbReference>
<dbReference type="PANTHER" id="PTHR10804">
    <property type="entry name" value="PROTEASE FAMILY M24 METHIONYL AMINOPEPTIDASE, AMINOPEPTIDASE P"/>
    <property type="match status" value="1"/>
</dbReference>
<evidence type="ECO:0000313" key="3">
    <source>
        <dbReference type="Proteomes" id="UP000829196"/>
    </source>
</evidence>
<dbReference type="PANTHER" id="PTHR10804:SF11">
    <property type="entry name" value="PROLIFERATION-ASSOCIATED PROTEIN 2G4"/>
    <property type="match status" value="1"/>
</dbReference>
<dbReference type="SUPFAM" id="SSF55920">
    <property type="entry name" value="Creatinase/aminopeptidase"/>
    <property type="match status" value="1"/>
</dbReference>
<organism evidence="2 3">
    <name type="scientific">Dendrobium nobile</name>
    <name type="common">Orchid</name>
    <dbReference type="NCBI Taxonomy" id="94219"/>
    <lineage>
        <taxon>Eukaryota</taxon>
        <taxon>Viridiplantae</taxon>
        <taxon>Streptophyta</taxon>
        <taxon>Embryophyta</taxon>
        <taxon>Tracheophyta</taxon>
        <taxon>Spermatophyta</taxon>
        <taxon>Magnoliopsida</taxon>
        <taxon>Liliopsida</taxon>
        <taxon>Asparagales</taxon>
        <taxon>Orchidaceae</taxon>
        <taxon>Epidendroideae</taxon>
        <taxon>Malaxideae</taxon>
        <taxon>Dendrobiinae</taxon>
        <taxon>Dendrobium</taxon>
    </lineage>
</organism>
<dbReference type="SMR" id="A0A8T3BI67"/>